<protein>
    <submittedName>
        <fullName evidence="3">Rgs10</fullName>
    </submittedName>
</protein>
<reference evidence="3 4" key="1">
    <citation type="submission" date="2024-03" db="EMBL/GenBank/DDBJ databases">
        <title>The Acrasis kona genome and developmental transcriptomes reveal deep origins of eukaryotic multicellular pathways.</title>
        <authorList>
            <person name="Sheikh S."/>
            <person name="Fu C.-J."/>
            <person name="Brown M.W."/>
            <person name="Baldauf S.L."/>
        </authorList>
    </citation>
    <scope>NUCLEOTIDE SEQUENCE [LARGE SCALE GENOMIC DNA]</scope>
    <source>
        <strain evidence="3 4">ATCC MYA-3509</strain>
    </source>
</reference>
<feature type="region of interest" description="Disordered" evidence="1">
    <location>
        <begin position="211"/>
        <end position="249"/>
    </location>
</feature>
<dbReference type="InterPro" id="IPR016137">
    <property type="entry name" value="RGS"/>
</dbReference>
<gene>
    <name evidence="3" type="ORF">AKO1_003099</name>
</gene>
<evidence type="ECO:0000256" key="1">
    <source>
        <dbReference type="SAM" id="MobiDB-lite"/>
    </source>
</evidence>
<dbReference type="EMBL" id="JAOPGA020001146">
    <property type="protein sequence ID" value="KAL0485543.1"/>
    <property type="molecule type" value="Genomic_DNA"/>
</dbReference>
<dbReference type="AlphaFoldDB" id="A0AAW2Z996"/>
<evidence type="ECO:0000259" key="2">
    <source>
        <dbReference type="PROSITE" id="PS50132"/>
    </source>
</evidence>
<accession>A0AAW2Z996</accession>
<sequence length="249" mass="29090">MLSRFFEALSNKPKHNSTVKKTSPSSSLLVKRMSCQISIEEETPMYSRFSEVVSPGMFENSEEPLLRLVLSNPELHQMMEDFAHGELSSENIKCWDAIQRYRNANCFERRAELAHYLYNTFLGEDSITQVNISKETQQKVWKDIEDELYSEWMFDKLEQELEECLENIFSRFKKTEEYNSFMRNHRKTEPSNKKRRMTELKLPINSRPLLGATDGTGIIGGGRISPRNSCRLSPRNSMRKDPSLEENKD</sequence>
<dbReference type="Proteomes" id="UP001431209">
    <property type="component" value="Unassembled WGS sequence"/>
</dbReference>
<dbReference type="SMART" id="SM00315">
    <property type="entry name" value="RGS"/>
    <property type="match status" value="1"/>
</dbReference>
<dbReference type="InterPro" id="IPR036305">
    <property type="entry name" value="RGS_sf"/>
</dbReference>
<evidence type="ECO:0000313" key="3">
    <source>
        <dbReference type="EMBL" id="KAL0485543.1"/>
    </source>
</evidence>
<name>A0AAW2Z996_9EUKA</name>
<evidence type="ECO:0000313" key="4">
    <source>
        <dbReference type="Proteomes" id="UP001431209"/>
    </source>
</evidence>
<dbReference type="InterPro" id="IPR044926">
    <property type="entry name" value="RGS_subdomain_2"/>
</dbReference>
<organism evidence="3 4">
    <name type="scientific">Acrasis kona</name>
    <dbReference type="NCBI Taxonomy" id="1008807"/>
    <lineage>
        <taxon>Eukaryota</taxon>
        <taxon>Discoba</taxon>
        <taxon>Heterolobosea</taxon>
        <taxon>Tetramitia</taxon>
        <taxon>Eutetramitia</taxon>
        <taxon>Acrasidae</taxon>
        <taxon>Acrasis</taxon>
    </lineage>
</organism>
<dbReference type="Pfam" id="PF00615">
    <property type="entry name" value="RGS"/>
    <property type="match status" value="1"/>
</dbReference>
<dbReference type="PANTHER" id="PTHR10845">
    <property type="entry name" value="REGULATOR OF G PROTEIN SIGNALING"/>
    <property type="match status" value="1"/>
</dbReference>
<comment type="caution">
    <text evidence="3">The sequence shown here is derived from an EMBL/GenBank/DDBJ whole genome shotgun (WGS) entry which is preliminary data.</text>
</comment>
<keyword evidence="4" id="KW-1185">Reference proteome</keyword>
<dbReference type="Gene3D" id="1.10.167.10">
    <property type="entry name" value="Regulator of G-protein Signalling 4, domain 2"/>
    <property type="match status" value="1"/>
</dbReference>
<proteinExistence type="predicted"/>
<dbReference type="PROSITE" id="PS50132">
    <property type="entry name" value="RGS"/>
    <property type="match status" value="1"/>
</dbReference>
<feature type="domain" description="RGS" evidence="2">
    <location>
        <begin position="65"/>
        <end position="182"/>
    </location>
</feature>
<dbReference type="SUPFAM" id="SSF48097">
    <property type="entry name" value="Regulator of G-protein signaling, RGS"/>
    <property type="match status" value="1"/>
</dbReference>
<feature type="compositionally biased region" description="Polar residues" evidence="1">
    <location>
        <begin position="226"/>
        <end position="236"/>
    </location>
</feature>
<dbReference type="PANTHER" id="PTHR10845:SF192">
    <property type="entry name" value="DOUBLE HIT, ISOFORM B"/>
    <property type="match status" value="1"/>
</dbReference>
<feature type="compositionally biased region" description="Basic and acidic residues" evidence="1">
    <location>
        <begin position="238"/>
        <end position="249"/>
    </location>
</feature>